<name>A0A427TIH3_9BACI</name>
<evidence type="ECO:0000313" key="1">
    <source>
        <dbReference type="EMBL" id="RSD23350.1"/>
    </source>
</evidence>
<dbReference type="Proteomes" id="UP000279911">
    <property type="component" value="Unassembled WGS sequence"/>
</dbReference>
<gene>
    <name evidence="1" type="ORF">EJA10_20475</name>
</gene>
<proteinExistence type="predicted"/>
<comment type="caution">
    <text evidence="1">The sequence shown here is derived from an EMBL/GenBank/DDBJ whole genome shotgun (WGS) entry which is preliminary data.</text>
</comment>
<protein>
    <submittedName>
        <fullName evidence="1">Uncharacterized protein</fullName>
    </submittedName>
</protein>
<evidence type="ECO:0000313" key="2">
    <source>
        <dbReference type="Proteomes" id="UP000279911"/>
    </source>
</evidence>
<sequence length="80" mass="9356">MLRTGDAAWNELTLEHQFERNPSKAGRVGGTRYQNRQQTLSRAHAITREEGWYRGTGDKAYSIPLPGKPRHMEMEWAFYF</sequence>
<dbReference type="AlphaFoldDB" id="A0A427TIH3"/>
<dbReference type="EMBL" id="RSFW01000027">
    <property type="protein sequence ID" value="RSD23350.1"/>
    <property type="molecule type" value="Genomic_DNA"/>
</dbReference>
<organism evidence="1 2">
    <name type="scientific">Mesobacillus subterraneus</name>
    <dbReference type="NCBI Taxonomy" id="285983"/>
    <lineage>
        <taxon>Bacteria</taxon>
        <taxon>Bacillati</taxon>
        <taxon>Bacillota</taxon>
        <taxon>Bacilli</taxon>
        <taxon>Bacillales</taxon>
        <taxon>Bacillaceae</taxon>
        <taxon>Mesobacillus</taxon>
    </lineage>
</organism>
<reference evidence="2" key="1">
    <citation type="submission" date="2018-12" db="EMBL/GenBank/DDBJ databases">
        <title>Bacillus chawlae sp. nov., Bacillus glennii sp. nov., and Bacillus saganii sp. nov. Isolated from the Vehicle Assembly Building at Kennedy Space Center where the Viking Spacecraft were Assembled.</title>
        <authorList>
            <person name="Seuylemezian A."/>
            <person name="Vaishampayan P."/>
        </authorList>
    </citation>
    <scope>NUCLEOTIDE SEQUENCE [LARGE SCALE GENOMIC DNA]</scope>
    <source>
        <strain evidence="2">DSM 13966</strain>
    </source>
</reference>
<accession>A0A427TIH3</accession>